<protein>
    <submittedName>
        <fullName evidence="1">Uncharacterized protein</fullName>
    </submittedName>
</protein>
<evidence type="ECO:0000313" key="2">
    <source>
        <dbReference type="Proteomes" id="UP000790377"/>
    </source>
</evidence>
<evidence type="ECO:0000313" key="1">
    <source>
        <dbReference type="EMBL" id="KAH7903071.1"/>
    </source>
</evidence>
<dbReference type="EMBL" id="MU269251">
    <property type="protein sequence ID" value="KAH7903071.1"/>
    <property type="molecule type" value="Genomic_DNA"/>
</dbReference>
<gene>
    <name evidence="1" type="ORF">BJ138DRAFT_1107990</name>
</gene>
<keyword evidence="2" id="KW-1185">Reference proteome</keyword>
<accession>A0ACB7ZPR1</accession>
<name>A0ACB7ZPR1_9AGAM</name>
<comment type="caution">
    <text evidence="1">The sequence shown here is derived from an EMBL/GenBank/DDBJ whole genome shotgun (WGS) entry which is preliminary data.</text>
</comment>
<dbReference type="Proteomes" id="UP000790377">
    <property type="component" value="Unassembled WGS sequence"/>
</dbReference>
<sequence>MPANAICPADRAEVEEFSQSLTADMVHRRVRWQFTLEWVPGGERALFPESTVTTRPWWVPPSPNASSSESSDMSIVYRPRNLDDQYYSLLPLDLIAQFTPSEFFPRGCWYPALLIGRVNKYRILCPIVADVTIDGSINADVGLEEPLAAQALEQAPEDCSMGAADVSIDKSTNANVIMEEPLLLHAPEQTLQDSTAGAADVSIVESANASVIMEEPLPVQAPEQTPEDFMVGADSSLLPFWSPNNSQEIALPVFGNTGELAAGENHPIVTPTMEHTHGNSALAGSPPTANLSKPGRKTKRKPQIIPIEGPRGRRRAQGVNLPDQTNRNHNLVRAPKRVLKQNYVSTEQRAAESGLRLIITEQTESLEDNHKIISGIQTWPWCQDAARRHSPAAGFTPPPSSKQAQSLGCPENNAQAEGVEVDEHVIIASIERRTGSDHDLVTIFPIARGNFKVFKNVSNDVYDKVCNHVDRKGNKSSRISYDGRDLFVEFPLDVHEGPIHELGTFYVSCFEAFASQAHTFAWEANTSMRWKDGRGVPDGLLSARFTNTPDDEKEFFVMLEVAKSQSPSAANTKGKAMWIENPELHELEAYILRGMTASCASGKR</sequence>
<organism evidence="1 2">
    <name type="scientific">Hygrophoropsis aurantiaca</name>
    <dbReference type="NCBI Taxonomy" id="72124"/>
    <lineage>
        <taxon>Eukaryota</taxon>
        <taxon>Fungi</taxon>
        <taxon>Dikarya</taxon>
        <taxon>Basidiomycota</taxon>
        <taxon>Agaricomycotina</taxon>
        <taxon>Agaricomycetes</taxon>
        <taxon>Agaricomycetidae</taxon>
        <taxon>Boletales</taxon>
        <taxon>Coniophorineae</taxon>
        <taxon>Hygrophoropsidaceae</taxon>
        <taxon>Hygrophoropsis</taxon>
    </lineage>
</organism>
<proteinExistence type="predicted"/>
<reference evidence="1" key="1">
    <citation type="journal article" date="2021" name="New Phytol.">
        <title>Evolutionary innovations through gain and loss of genes in the ectomycorrhizal Boletales.</title>
        <authorList>
            <person name="Wu G."/>
            <person name="Miyauchi S."/>
            <person name="Morin E."/>
            <person name="Kuo A."/>
            <person name="Drula E."/>
            <person name="Varga T."/>
            <person name="Kohler A."/>
            <person name="Feng B."/>
            <person name="Cao Y."/>
            <person name="Lipzen A."/>
            <person name="Daum C."/>
            <person name="Hundley H."/>
            <person name="Pangilinan J."/>
            <person name="Johnson J."/>
            <person name="Barry K."/>
            <person name="LaButti K."/>
            <person name="Ng V."/>
            <person name="Ahrendt S."/>
            <person name="Min B."/>
            <person name="Choi I.G."/>
            <person name="Park H."/>
            <person name="Plett J.M."/>
            <person name="Magnuson J."/>
            <person name="Spatafora J.W."/>
            <person name="Nagy L.G."/>
            <person name="Henrissat B."/>
            <person name="Grigoriev I.V."/>
            <person name="Yang Z.L."/>
            <person name="Xu J."/>
            <person name="Martin F.M."/>
        </authorList>
    </citation>
    <scope>NUCLEOTIDE SEQUENCE</scope>
    <source>
        <strain evidence="1">ATCC 28755</strain>
    </source>
</reference>